<reference evidence="1" key="1">
    <citation type="submission" date="2009-01" db="EMBL/GenBank/DDBJ databases">
        <title>Complete sequence of chromosome Cyanothece sp. PCC 7425.</title>
        <authorList>
            <consortium name="US DOE Joint Genome Institute"/>
            <person name="Lucas S."/>
            <person name="Copeland A."/>
            <person name="Lapidus A."/>
            <person name="Glavina del Rio T."/>
            <person name="Dalin E."/>
            <person name="Tice H."/>
            <person name="Bruce D."/>
            <person name="Goodwin L."/>
            <person name="Pitluck S."/>
            <person name="Sims D."/>
            <person name="Meineke L."/>
            <person name="Brettin T."/>
            <person name="Detter J.C."/>
            <person name="Han C."/>
            <person name="Larimer F."/>
            <person name="Land M."/>
            <person name="Hauser L."/>
            <person name="Kyrpides N."/>
            <person name="Ovchinnikova G."/>
            <person name="Liberton M."/>
            <person name="Stoeckel J."/>
            <person name="Banerjee A."/>
            <person name="Singh A."/>
            <person name="Page L."/>
            <person name="Sato H."/>
            <person name="Zhao L."/>
            <person name="Sherman L."/>
            <person name="Pakrasi H."/>
            <person name="Richardson P."/>
        </authorList>
    </citation>
    <scope>NUCLEOTIDE SEQUENCE</scope>
    <source>
        <strain evidence="1">PCC 7425</strain>
    </source>
</reference>
<accession>B8HKA4</accession>
<protein>
    <recommendedName>
        <fullName evidence="2">STAS/SEC14 domain-containing protein</fullName>
    </recommendedName>
</protein>
<evidence type="ECO:0000313" key="1">
    <source>
        <dbReference type="EMBL" id="ACL45095.1"/>
    </source>
</evidence>
<evidence type="ECO:0008006" key="2">
    <source>
        <dbReference type="Google" id="ProtNLM"/>
    </source>
</evidence>
<dbReference type="STRING" id="395961.Cyan7425_2749"/>
<dbReference type="AlphaFoldDB" id="B8HKA4"/>
<dbReference type="KEGG" id="cyn:Cyan7425_2749"/>
<proteinExistence type="predicted"/>
<sequence>MSQVQLNQLLNGVTQLETADLERFAEQVNFLLAQRKTPSLPQSEAELLQQINRGLPEATQCRYDELRAKIRAESITPEEHQEFLFLVDMVEQADAERLQHLIELSQLRQVSLPLLMHQLGIHPPAVNV</sequence>
<gene>
    <name evidence="1" type="ordered locus">Cyan7425_2749</name>
</gene>
<dbReference type="eggNOG" id="ENOG50321J4">
    <property type="taxonomic scope" value="Bacteria"/>
</dbReference>
<dbReference type="HOGENOM" id="CLU_155756_0_0_3"/>
<organism evidence="1">
    <name type="scientific">Cyanothece sp. (strain PCC 7425 / ATCC 29141)</name>
    <dbReference type="NCBI Taxonomy" id="395961"/>
    <lineage>
        <taxon>Bacteria</taxon>
        <taxon>Bacillati</taxon>
        <taxon>Cyanobacteriota</taxon>
        <taxon>Cyanophyceae</taxon>
        <taxon>Gomontiellales</taxon>
        <taxon>Cyanothecaceae</taxon>
        <taxon>Cyanothece</taxon>
    </lineage>
</organism>
<name>B8HKA4_CYAP4</name>
<dbReference type="OrthoDB" id="466871at2"/>
<dbReference type="EMBL" id="CP001344">
    <property type="protein sequence ID" value="ACL45095.1"/>
    <property type="molecule type" value="Genomic_DNA"/>
</dbReference>